<evidence type="ECO:0000256" key="1">
    <source>
        <dbReference type="ARBA" id="ARBA00022612"/>
    </source>
</evidence>
<keyword evidence="3" id="KW-0472">Membrane</keyword>
<gene>
    <name evidence="5" type="ORF">NUTIK01_02840</name>
</gene>
<dbReference type="Gene3D" id="1.10.287.1490">
    <property type="match status" value="1"/>
</dbReference>
<reference evidence="5 6" key="1">
    <citation type="submission" date="2023-06" db="EMBL/GenBank/DDBJ databases">
        <title>Draft genome sequence of Novosphingobium sp. strain IK01.</title>
        <authorList>
            <person name="Hatamoto M."/>
            <person name="Ikarashi T."/>
            <person name="Yamaguchi T."/>
        </authorList>
    </citation>
    <scope>NUCLEOTIDE SEQUENCE [LARGE SCALE GENOMIC DNA]</scope>
    <source>
        <strain evidence="5 6">IK01</strain>
    </source>
</reference>
<name>A0ABQ6P2M7_9SPHN</name>
<accession>A0ABQ6P2M7</accession>
<feature type="transmembrane region" description="Helical" evidence="3">
    <location>
        <begin position="534"/>
        <end position="561"/>
    </location>
</feature>
<dbReference type="Proteomes" id="UP001187221">
    <property type="component" value="Unassembled WGS sequence"/>
</dbReference>
<evidence type="ECO:0000313" key="6">
    <source>
        <dbReference type="Proteomes" id="UP001187221"/>
    </source>
</evidence>
<feature type="transmembrane region" description="Helical" evidence="3">
    <location>
        <begin position="611"/>
        <end position="642"/>
    </location>
</feature>
<feature type="transmembrane region" description="Helical" evidence="3">
    <location>
        <begin position="662"/>
        <end position="684"/>
    </location>
</feature>
<feature type="domain" description="Phage tail tape measure protein" evidence="4">
    <location>
        <begin position="233"/>
        <end position="435"/>
    </location>
</feature>
<dbReference type="InterPro" id="IPR010090">
    <property type="entry name" value="Phage_tape_meas"/>
</dbReference>
<keyword evidence="3" id="KW-0812">Transmembrane</keyword>
<sequence length="823" mass="84721">MADRNLRLQVILEGLDRLTSPLRSITGASAAARQDLARTHEQLKALDAQQQQVGRYKAAETRYADDARQYEALQTRLAALRQQLDATEAPTKKLRAEFEKVERQTGQTAQRLEQGGAALQKLSAGLSAAGIDVLDLARHEERLATRTQEANATLRQQTAQLDKVNAARRASEKMGEISSKATGMGLSAIAAGTATAAPLVVATKQAMTLESAMADVRKVVNFPMPQAFAQMSDDILEMSTRIPMSAEGIAQIVAAAGRAAVPRKELLGFAEDAAKMGVAFDSTAEEAGTTMAKWRTAFELPQSGVVALADQINALTNSFGGDVGAVTDMVTRIGPLGKVGGLAASQIAAMSQVLSSVGVESEVGATGIKAMMLALTKGAAATRSQRDAFKSLGLDAQQVAKDMQRDAGGTITDVMKRLQALPKEAQAGALTDLFGSESVAAIAPMLTSLDQLQANFALVGDKSQYAGSMNQEYLSAVSTTQGATGLAANALSGLNITMGQALLPTVVAVSEKVTEAANVMRHWAQEHPAMTKAIMLFLGVGAGLLILLGGLALAFGALTAAAAPLGIALGPLLLIVAGIAALAAAAYLVYDNWGPISAWFGGIWQGIRDMASGALAFLVNAFLTFTPLGLLVQAFAPALAYLQSLNFTEIGRNLIQGLINGITSMLGAVAATITGVGSSLVTLLKAKLGIHSPSRVFAGLGGFVMAGLDQGLADNTAGPLQRIASLSDAMTAGFRADGGAMLGRIGDASGQIASAVALGAAVPAAAMPAPAPGPGAPTASAAPASYTITINAGTAPAPDIAREVRKAIEDIERERRGRGFGDG</sequence>
<evidence type="ECO:0000256" key="2">
    <source>
        <dbReference type="SAM" id="Coils"/>
    </source>
</evidence>
<protein>
    <recommendedName>
        <fullName evidence="4">Phage tail tape measure protein domain-containing protein</fullName>
    </recommendedName>
</protein>
<keyword evidence="6" id="KW-1185">Reference proteome</keyword>
<dbReference type="EMBL" id="BTFW01000001">
    <property type="protein sequence ID" value="GMM59507.1"/>
    <property type="molecule type" value="Genomic_DNA"/>
</dbReference>
<feature type="coiled-coil region" evidence="2">
    <location>
        <begin position="29"/>
        <end position="83"/>
    </location>
</feature>
<keyword evidence="2" id="KW-0175">Coiled coil</keyword>
<dbReference type="PANTHER" id="PTHR37813">
    <property type="entry name" value="FELS-2 PROPHAGE PROTEIN"/>
    <property type="match status" value="1"/>
</dbReference>
<dbReference type="NCBIfam" id="TIGR01760">
    <property type="entry name" value="tape_meas_TP901"/>
    <property type="match status" value="1"/>
</dbReference>
<evidence type="ECO:0000313" key="5">
    <source>
        <dbReference type="EMBL" id="GMM59507.1"/>
    </source>
</evidence>
<dbReference type="RefSeq" id="WP_317973362.1">
    <property type="nucleotide sequence ID" value="NZ_BTFW01000001.1"/>
</dbReference>
<feature type="transmembrane region" description="Helical" evidence="3">
    <location>
        <begin position="567"/>
        <end position="590"/>
    </location>
</feature>
<dbReference type="PANTHER" id="PTHR37813:SF1">
    <property type="entry name" value="FELS-2 PROPHAGE PROTEIN"/>
    <property type="match status" value="1"/>
</dbReference>
<comment type="caution">
    <text evidence="5">The sequence shown here is derived from an EMBL/GenBank/DDBJ whole genome shotgun (WGS) entry which is preliminary data.</text>
</comment>
<dbReference type="Pfam" id="PF10145">
    <property type="entry name" value="PhageMin_Tail"/>
    <property type="match status" value="1"/>
</dbReference>
<keyword evidence="1" id="KW-1188">Viral release from host cell</keyword>
<keyword evidence="3" id="KW-1133">Transmembrane helix</keyword>
<organism evidence="5 6">
    <name type="scientific">Novosphingobium pituita</name>
    <dbReference type="NCBI Taxonomy" id="3056842"/>
    <lineage>
        <taxon>Bacteria</taxon>
        <taxon>Pseudomonadati</taxon>
        <taxon>Pseudomonadota</taxon>
        <taxon>Alphaproteobacteria</taxon>
        <taxon>Sphingomonadales</taxon>
        <taxon>Sphingomonadaceae</taxon>
        <taxon>Novosphingobium</taxon>
    </lineage>
</organism>
<evidence type="ECO:0000256" key="3">
    <source>
        <dbReference type="SAM" id="Phobius"/>
    </source>
</evidence>
<proteinExistence type="predicted"/>
<evidence type="ECO:0000259" key="4">
    <source>
        <dbReference type="Pfam" id="PF10145"/>
    </source>
</evidence>